<dbReference type="AlphaFoldDB" id="S0FLF6"/>
<organism evidence="2 3">
    <name type="scientific">Ruminiclostridium cellobioparum subsp. termitidis CT1112</name>
    <dbReference type="NCBI Taxonomy" id="1195236"/>
    <lineage>
        <taxon>Bacteria</taxon>
        <taxon>Bacillati</taxon>
        <taxon>Bacillota</taxon>
        <taxon>Clostridia</taxon>
        <taxon>Eubacteriales</taxon>
        <taxon>Oscillospiraceae</taxon>
        <taxon>Ruminiclostridium</taxon>
    </lineage>
</organism>
<dbReference type="EMBL" id="AORV01000026">
    <property type="protein sequence ID" value="EMS72732.1"/>
    <property type="molecule type" value="Genomic_DNA"/>
</dbReference>
<dbReference type="PATRIC" id="fig|1195236.3.peg.1608"/>
<proteinExistence type="predicted"/>
<evidence type="ECO:0008006" key="4">
    <source>
        <dbReference type="Google" id="ProtNLM"/>
    </source>
</evidence>
<keyword evidence="3" id="KW-1185">Reference proteome</keyword>
<feature type="chain" id="PRO_5004497219" description="DUF3887 domain-containing protein" evidence="1">
    <location>
        <begin position="29"/>
        <end position="314"/>
    </location>
</feature>
<dbReference type="RefSeq" id="WP_004624993.1">
    <property type="nucleotide sequence ID" value="NZ_AORV01000026.1"/>
</dbReference>
<protein>
    <recommendedName>
        <fullName evidence="4">DUF3887 domain-containing protein</fullName>
    </recommendedName>
</protein>
<reference evidence="2 3" key="1">
    <citation type="journal article" date="2013" name="Genome Announc.">
        <title>Draft Genome Sequence of the Cellulolytic, Mesophilic, Anaerobic Bacterium Clostridium termitidis Strain CT1112 (DSM 5398).</title>
        <authorList>
            <person name="Lal S."/>
            <person name="Ramachandran U."/>
            <person name="Zhang X."/>
            <person name="Munir R."/>
            <person name="Sparling R."/>
            <person name="Levin D.B."/>
        </authorList>
    </citation>
    <scope>NUCLEOTIDE SEQUENCE [LARGE SCALE GENOMIC DNA]</scope>
    <source>
        <strain evidence="2 3">CT1112</strain>
    </source>
</reference>
<keyword evidence="1" id="KW-0732">Signal</keyword>
<evidence type="ECO:0000256" key="1">
    <source>
        <dbReference type="SAM" id="SignalP"/>
    </source>
</evidence>
<gene>
    <name evidence="2" type="ORF">CTER_1291</name>
</gene>
<feature type="signal peptide" evidence="1">
    <location>
        <begin position="1"/>
        <end position="28"/>
    </location>
</feature>
<sequence>MRLLKINRLICCILLVCLTFSFGFTAYAAPSNDIQFMKSINTDTVKSMNSAMLNSFLLNKLKSMEGQLLNEFHDKCKYIDGFRVDDVSLDTQTGTVALKFYAHFKYKKGIIKITTHGTFGVKANLFVASDASAFGVGDFTVTEFNINNFPGEIEKEIKNSLNRKDYKTIWTSDSAPAQYEKFTEASMSVYITKLLNENIETSLVKELPNGLGTVEGRIENLNCSEFSFARGVSDIGGDIKVLLTNSSGETQSFDLAHFNIHLDLFVDTSDNKLIIKISPEINLALLGELFDDDINKALKEQLLKDGEYIKLLRL</sequence>
<name>S0FLF6_RUMCE</name>
<comment type="caution">
    <text evidence="2">The sequence shown here is derived from an EMBL/GenBank/DDBJ whole genome shotgun (WGS) entry which is preliminary data.</text>
</comment>
<accession>S0FLF6</accession>
<dbReference type="STRING" id="1195236.CTER_1291"/>
<evidence type="ECO:0000313" key="3">
    <source>
        <dbReference type="Proteomes" id="UP000014155"/>
    </source>
</evidence>
<evidence type="ECO:0000313" key="2">
    <source>
        <dbReference type="EMBL" id="EMS72732.1"/>
    </source>
</evidence>
<dbReference type="Proteomes" id="UP000014155">
    <property type="component" value="Unassembled WGS sequence"/>
</dbReference>